<keyword evidence="2" id="KW-1003">Cell membrane</keyword>
<feature type="binding site" evidence="7">
    <location>
        <position position="210"/>
    </location>
    <ligand>
        <name>Mg(2+)</name>
        <dbReference type="ChEBI" id="CHEBI:18420"/>
    </ligand>
</feature>
<feature type="transmembrane region" description="Helical" evidence="8">
    <location>
        <begin position="100"/>
        <end position="121"/>
    </location>
</feature>
<feature type="transmembrane region" description="Helical" evidence="8">
    <location>
        <begin position="6"/>
        <end position="25"/>
    </location>
</feature>
<dbReference type="GO" id="GO:0044038">
    <property type="term" value="P:cell wall macromolecule biosynthetic process"/>
    <property type="evidence" value="ECO:0007669"/>
    <property type="project" value="TreeGrafter"/>
</dbReference>
<evidence type="ECO:0000313" key="9">
    <source>
        <dbReference type="EMBL" id="CUS34328.1"/>
    </source>
</evidence>
<evidence type="ECO:0000256" key="1">
    <source>
        <dbReference type="ARBA" id="ARBA00004651"/>
    </source>
</evidence>
<dbReference type="InterPro" id="IPR018480">
    <property type="entry name" value="PNAcMuramoyl-5peptid_Trfase_CS"/>
</dbReference>
<feature type="transmembrane region" description="Helical" evidence="8">
    <location>
        <begin position="441"/>
        <end position="460"/>
    </location>
</feature>
<dbReference type="RefSeq" id="WP_090746217.1">
    <property type="nucleotide sequence ID" value="NZ_CZQA01000001.1"/>
</dbReference>
<evidence type="ECO:0000256" key="4">
    <source>
        <dbReference type="ARBA" id="ARBA00022692"/>
    </source>
</evidence>
<dbReference type="GO" id="GO:0009103">
    <property type="term" value="P:lipopolysaccharide biosynthetic process"/>
    <property type="evidence" value="ECO:0007669"/>
    <property type="project" value="TreeGrafter"/>
</dbReference>
<dbReference type="Proteomes" id="UP000199032">
    <property type="component" value="Unassembled WGS sequence"/>
</dbReference>
<evidence type="ECO:0000256" key="3">
    <source>
        <dbReference type="ARBA" id="ARBA00022679"/>
    </source>
</evidence>
<accession>A0A0S4LCP9</accession>
<sequence>MGSALFLSFIGSLVICMALIPVLSTSASRLSFIDSPRERHVHAEPMAKVGGIAFAFATFIAVLVWAPKDSFLLSSLLGGAVILFFGIWDDRADLHYRIKFAGQVLAALAAIGIAGVHLSSVPFFDEVMLPAWVALPLTLLVIVAVTNAVNLSDGLDGLAGGLSLISFIGLAYLAYQVNEPLLILLIVSILGGLLGFLRFNTYPARVFMGDAGSQFLGYYLAVAALMLIDAHRAAYSPLLVLFIWGVPLLDMVGVMGQRVLEGRSPFVGDRNHIHHRLLSFGLNHGQAVTTIYLVHGLMVSCAYFLRWQSDVLLLTMYLAFAGAVLFVFAQPPGGIRAHGASPVTQAPRVIMSNMSRTRMKREWPLNLLYVTVPCYLAWAVTVPKEIPSDGGAIAVGLAVIVIGALLSRSAIAWVVRAALYIGSMCLLYYGEAFPRTSVTTWLTPTNMVMVILAVLVFLAIRWAGDGQFQTTPLDHLIGFLAVAMPFLPEMTIGDVSVGPLMAKAVVLFFAFELLLYLRSSAAIRLGLVSLVILTGIMWRAWWS</sequence>
<organism evidence="9 10">
    <name type="scientific">Candidatus Nitrospira nitrosa</name>
    <dbReference type="NCBI Taxonomy" id="1742972"/>
    <lineage>
        <taxon>Bacteria</taxon>
        <taxon>Pseudomonadati</taxon>
        <taxon>Nitrospirota</taxon>
        <taxon>Nitrospiria</taxon>
        <taxon>Nitrospirales</taxon>
        <taxon>Nitrospiraceae</taxon>
        <taxon>Nitrospira</taxon>
    </lineage>
</organism>
<evidence type="ECO:0000256" key="2">
    <source>
        <dbReference type="ARBA" id="ARBA00022475"/>
    </source>
</evidence>
<feature type="transmembrane region" description="Helical" evidence="8">
    <location>
        <begin position="386"/>
        <end position="406"/>
    </location>
</feature>
<proteinExistence type="predicted"/>
<dbReference type="GO" id="GO:0071555">
    <property type="term" value="P:cell wall organization"/>
    <property type="evidence" value="ECO:0007669"/>
    <property type="project" value="TreeGrafter"/>
</dbReference>
<protein>
    <submittedName>
        <fullName evidence="9">Putative Undecaprenyl-phosphate alpha-N-acetylglucosaminyl 1-phosphate transferase (Modular protein)</fullName>
        <ecNumber evidence="9">2.7.8.-</ecNumber>
    </submittedName>
</protein>
<feature type="transmembrane region" description="Helical" evidence="8">
    <location>
        <begin position="500"/>
        <end position="517"/>
    </location>
</feature>
<dbReference type="EMBL" id="CZQA01000001">
    <property type="protein sequence ID" value="CUS34328.1"/>
    <property type="molecule type" value="Genomic_DNA"/>
</dbReference>
<feature type="transmembrane region" description="Helical" evidence="8">
    <location>
        <begin position="181"/>
        <end position="199"/>
    </location>
</feature>
<dbReference type="PANTHER" id="PTHR22926">
    <property type="entry name" value="PHOSPHO-N-ACETYLMURAMOYL-PENTAPEPTIDE-TRANSFERASE"/>
    <property type="match status" value="1"/>
</dbReference>
<feature type="transmembrane region" description="Helical" evidence="8">
    <location>
        <begin position="46"/>
        <end position="65"/>
    </location>
</feature>
<dbReference type="AlphaFoldDB" id="A0A0S4LCP9"/>
<name>A0A0S4LCP9_9BACT</name>
<dbReference type="PANTHER" id="PTHR22926:SF3">
    <property type="entry name" value="UNDECAPRENYL-PHOSPHATE ALPHA-N-ACETYLGLUCOSAMINYL 1-PHOSPHATE TRANSFERASE"/>
    <property type="match status" value="1"/>
</dbReference>
<evidence type="ECO:0000256" key="7">
    <source>
        <dbReference type="PIRSR" id="PIRSR600715-1"/>
    </source>
</evidence>
<dbReference type="OrthoDB" id="9805475at2"/>
<dbReference type="GO" id="GO:0046872">
    <property type="term" value="F:metal ion binding"/>
    <property type="evidence" value="ECO:0007669"/>
    <property type="project" value="UniProtKB-KW"/>
</dbReference>
<dbReference type="GO" id="GO:0005886">
    <property type="term" value="C:plasma membrane"/>
    <property type="evidence" value="ECO:0007669"/>
    <property type="project" value="UniProtKB-SubCell"/>
</dbReference>
<evidence type="ECO:0000256" key="8">
    <source>
        <dbReference type="SAM" id="Phobius"/>
    </source>
</evidence>
<dbReference type="EC" id="2.7.8.-" evidence="9"/>
<feature type="binding site" evidence="7">
    <location>
        <position position="150"/>
    </location>
    <ligand>
        <name>Mg(2+)</name>
        <dbReference type="ChEBI" id="CHEBI:18420"/>
    </ligand>
</feature>
<comment type="subcellular location">
    <subcellularLocation>
        <location evidence="1">Cell membrane</location>
        <topology evidence="1">Multi-pass membrane protein</topology>
    </subcellularLocation>
</comment>
<dbReference type="STRING" id="1742972.COMA1_11642"/>
<feature type="transmembrane region" description="Helical" evidence="8">
    <location>
        <begin position="157"/>
        <end position="175"/>
    </location>
</feature>
<keyword evidence="10" id="KW-1185">Reference proteome</keyword>
<feature type="transmembrane region" description="Helical" evidence="8">
    <location>
        <begin position="363"/>
        <end position="380"/>
    </location>
</feature>
<gene>
    <name evidence="9" type="ORF">COMA1_11642</name>
</gene>
<keyword evidence="4 8" id="KW-0812">Transmembrane</keyword>
<evidence type="ECO:0000313" key="10">
    <source>
        <dbReference type="Proteomes" id="UP000199032"/>
    </source>
</evidence>
<dbReference type="Pfam" id="PF00953">
    <property type="entry name" value="Glycos_transf_4"/>
    <property type="match status" value="1"/>
</dbReference>
<feature type="transmembrane region" description="Helical" evidence="8">
    <location>
        <begin position="211"/>
        <end position="228"/>
    </location>
</feature>
<feature type="transmembrane region" description="Helical" evidence="8">
    <location>
        <begin position="524"/>
        <end position="542"/>
    </location>
</feature>
<feature type="transmembrane region" description="Helical" evidence="8">
    <location>
        <begin position="71"/>
        <end position="88"/>
    </location>
</feature>
<comment type="cofactor">
    <cofactor evidence="7">
        <name>Mg(2+)</name>
        <dbReference type="ChEBI" id="CHEBI:18420"/>
    </cofactor>
</comment>
<feature type="transmembrane region" description="Helical" evidence="8">
    <location>
        <begin position="277"/>
        <end position="305"/>
    </location>
</feature>
<dbReference type="PROSITE" id="PS01348">
    <property type="entry name" value="MRAY_2"/>
    <property type="match status" value="1"/>
</dbReference>
<keyword evidence="7" id="KW-0460">Magnesium</keyword>
<keyword evidence="3 9" id="KW-0808">Transferase</keyword>
<dbReference type="InterPro" id="IPR000715">
    <property type="entry name" value="Glycosyl_transferase_4"/>
</dbReference>
<evidence type="ECO:0000256" key="5">
    <source>
        <dbReference type="ARBA" id="ARBA00022989"/>
    </source>
</evidence>
<keyword evidence="7" id="KW-0479">Metal-binding</keyword>
<feature type="transmembrane region" description="Helical" evidence="8">
    <location>
        <begin position="311"/>
        <end position="329"/>
    </location>
</feature>
<evidence type="ECO:0000256" key="6">
    <source>
        <dbReference type="ARBA" id="ARBA00023136"/>
    </source>
</evidence>
<dbReference type="CDD" id="cd06853">
    <property type="entry name" value="GT_WecA_like"/>
    <property type="match status" value="1"/>
</dbReference>
<dbReference type="GO" id="GO:0016780">
    <property type="term" value="F:phosphotransferase activity, for other substituted phosphate groups"/>
    <property type="evidence" value="ECO:0007669"/>
    <property type="project" value="InterPro"/>
</dbReference>
<feature type="transmembrane region" description="Helical" evidence="8">
    <location>
        <begin position="234"/>
        <end position="256"/>
    </location>
</feature>
<feature type="transmembrane region" description="Helical" evidence="8">
    <location>
        <begin position="127"/>
        <end position="145"/>
    </location>
</feature>
<keyword evidence="6 8" id="KW-0472">Membrane</keyword>
<keyword evidence="5 8" id="KW-1133">Transmembrane helix</keyword>
<reference evidence="9 10" key="1">
    <citation type="submission" date="2015-10" db="EMBL/GenBank/DDBJ databases">
        <authorList>
            <person name="Gilbert D.G."/>
        </authorList>
    </citation>
    <scope>NUCLEOTIDE SEQUENCE [LARGE SCALE GENOMIC DNA]</scope>
    <source>
        <strain evidence="9">COMA1</strain>
    </source>
</reference>